<dbReference type="InterPro" id="IPR011113">
    <property type="entry name" value="Rho_RNA-bd"/>
</dbReference>
<evidence type="ECO:0000256" key="6">
    <source>
        <dbReference type="ARBA" id="ARBA00022884"/>
    </source>
</evidence>
<comment type="similarity">
    <text evidence="9 10">Belongs to the Rho family.</text>
</comment>
<evidence type="ECO:0000256" key="5">
    <source>
        <dbReference type="ARBA" id="ARBA00022840"/>
    </source>
</evidence>
<dbReference type="GO" id="GO:0004386">
    <property type="term" value="F:helicase activity"/>
    <property type="evidence" value="ECO:0007669"/>
    <property type="project" value="UniProtKB-UniRule"/>
</dbReference>
<evidence type="ECO:0000256" key="9">
    <source>
        <dbReference type="HAMAP-Rule" id="MF_01884"/>
    </source>
</evidence>
<evidence type="ECO:0000313" key="12">
    <source>
        <dbReference type="Proteomes" id="UP000224507"/>
    </source>
</evidence>
<feature type="binding site" evidence="9">
    <location>
        <position position="201"/>
    </location>
    <ligand>
        <name>ATP</name>
        <dbReference type="ChEBI" id="CHEBI:30616"/>
    </ligand>
</feature>
<dbReference type="AlphaFoldDB" id="A0A0S2ZV40"/>
<name>A0A0S2ZV40_FUSNP</name>
<dbReference type="InterPro" id="IPR003593">
    <property type="entry name" value="AAA+_ATPase"/>
</dbReference>
<keyword evidence="3 9" id="KW-0378">Hydrolase</keyword>
<keyword evidence="7 9" id="KW-0805">Transcription regulation</keyword>
<proteinExistence type="inferred from homology"/>
<evidence type="ECO:0000256" key="10">
    <source>
        <dbReference type="PROSITE-ProRule" id="PRU01203"/>
    </source>
</evidence>
<dbReference type="InterPro" id="IPR000194">
    <property type="entry name" value="ATPase_F1/V1/A1_a/bsu_nucl-bd"/>
</dbReference>
<dbReference type="SMART" id="SM00382">
    <property type="entry name" value="AAA"/>
    <property type="match status" value="1"/>
</dbReference>
<dbReference type="InterPro" id="IPR012340">
    <property type="entry name" value="NA-bd_OB-fold"/>
</dbReference>
<keyword evidence="4 9" id="KW-0347">Helicase</keyword>
<gene>
    <name evidence="9" type="primary">rho</name>
    <name evidence="11" type="ORF">CBG56_05320</name>
</gene>
<keyword evidence="5 9" id="KW-0067">ATP-binding</keyword>
<sequence length="413" mass="46278">MDILNKLLLKDLQEIAKVMEIEVSVGQKKDELKKLISHSLEENNTELAYGILDTAPEGFGFLKETTLGKNIYMSASQIKRFKLRRGDQVLGEVRKPIGEEKNFAIRRVLKANDNDLAALESRVPYEELIPTYPTEQFKLGIEQDNISGRILDLISPIGKGQRALIIAPPKAGKTTFISSIANALIEGQKDSEVWILLIDERPEEVTDIKENVEGATVFASTFDDDPKNHIKVTEEIIEKAKMKVEDGENVVILLDSLTRLARAYNIVMPSSGKLLSGGIDPTALYHPKNFFGAARNIKNGGSLTIIATILVDTGSKMDEVIYEEFKSTGNCDIYLDRQLAEFRIFPAIDITKSGTRKEELLLDKNQIDEIWNLRRLLNDYDNKVSATSALIKAIKTTRDNDELLAQLPKVLYK</sequence>
<evidence type="ECO:0000256" key="1">
    <source>
        <dbReference type="ARBA" id="ARBA00022472"/>
    </source>
</evidence>
<evidence type="ECO:0000256" key="3">
    <source>
        <dbReference type="ARBA" id="ARBA00022801"/>
    </source>
</evidence>
<dbReference type="GO" id="GO:0003723">
    <property type="term" value="F:RNA binding"/>
    <property type="evidence" value="ECO:0007669"/>
    <property type="project" value="UniProtKB-UniRule"/>
</dbReference>
<dbReference type="Pfam" id="PF07497">
    <property type="entry name" value="Rho_RNA_bind"/>
    <property type="match status" value="1"/>
</dbReference>
<dbReference type="GO" id="GO:0008186">
    <property type="term" value="F:ATP-dependent activity, acting on RNA"/>
    <property type="evidence" value="ECO:0007669"/>
    <property type="project" value="InterPro"/>
</dbReference>
<comment type="caution">
    <text evidence="11">The sequence shown here is derived from an EMBL/GenBank/DDBJ whole genome shotgun (WGS) entry which is preliminary data.</text>
</comment>
<dbReference type="InterPro" id="IPR011129">
    <property type="entry name" value="CSD"/>
</dbReference>
<organism evidence="11 12">
    <name type="scientific">Fusobacterium nucleatum subsp. polymorphum</name>
    <name type="common">Fusobacterium polymorphum</name>
    <dbReference type="NCBI Taxonomy" id="76857"/>
    <lineage>
        <taxon>Bacteria</taxon>
        <taxon>Fusobacteriati</taxon>
        <taxon>Fusobacteriota</taxon>
        <taxon>Fusobacteriia</taxon>
        <taxon>Fusobacteriales</taxon>
        <taxon>Fusobacteriaceae</taxon>
        <taxon>Fusobacterium</taxon>
    </lineage>
</organism>
<comment type="function">
    <text evidence="9">Facilitates transcription termination by a mechanism that involves Rho binding to the nascent RNA, activation of Rho's RNA-dependent ATPase activity, and release of the mRNA from the DNA template.</text>
</comment>
<dbReference type="EC" id="3.6.4.-" evidence="9"/>
<dbReference type="SUPFAM" id="SSF50249">
    <property type="entry name" value="Nucleic acid-binding proteins"/>
    <property type="match status" value="1"/>
</dbReference>
<dbReference type="Pfam" id="PF00006">
    <property type="entry name" value="ATP-synt_ab"/>
    <property type="match status" value="1"/>
</dbReference>
<reference evidence="11 12" key="1">
    <citation type="submission" date="2017-06" db="EMBL/GenBank/DDBJ databases">
        <title>Draft genome sequence of Fusobacterium nucleatum subsp. polymorphum KCOM 1274 (=ChDC F309).</title>
        <authorList>
            <person name="Kook J.-K."/>
            <person name="Park S.-N."/>
            <person name="Lim Y.K."/>
            <person name="Roh H."/>
        </authorList>
    </citation>
    <scope>NUCLEOTIDE SEQUENCE [LARGE SCALE GENOMIC DNA]</scope>
    <source>
        <strain evidence="12">KCOM 1274 (ChDC F309)</strain>
    </source>
</reference>
<dbReference type="NCBIfam" id="NF006886">
    <property type="entry name" value="PRK09376.1"/>
    <property type="match status" value="1"/>
</dbReference>
<dbReference type="Proteomes" id="UP000224507">
    <property type="component" value="Unassembled WGS sequence"/>
</dbReference>
<protein>
    <recommendedName>
        <fullName evidence="9">Transcription termination factor Rho</fullName>
        <ecNumber evidence="9">3.6.4.-</ecNumber>
    </recommendedName>
    <alternativeName>
        <fullName evidence="9">ATP-dependent helicase Rho</fullName>
    </alternativeName>
</protein>
<dbReference type="GO" id="GO:0006353">
    <property type="term" value="P:DNA-templated transcription termination"/>
    <property type="evidence" value="ECO:0007669"/>
    <property type="project" value="UniProtKB-UniRule"/>
</dbReference>
<dbReference type="HAMAP" id="MF_01884">
    <property type="entry name" value="Rho"/>
    <property type="match status" value="1"/>
</dbReference>
<dbReference type="InterPro" id="IPR004665">
    <property type="entry name" value="Term_rho"/>
</dbReference>
<dbReference type="InterPro" id="IPR027417">
    <property type="entry name" value="P-loop_NTPase"/>
</dbReference>
<dbReference type="InterPro" id="IPR041703">
    <property type="entry name" value="Rho_factor_ATP-bd"/>
</dbReference>
<dbReference type="RefSeq" id="WP_032834724.1">
    <property type="nucleotide sequence ID" value="NZ_CP013328.1"/>
</dbReference>
<dbReference type="GO" id="GO:0016787">
    <property type="term" value="F:hydrolase activity"/>
    <property type="evidence" value="ECO:0007669"/>
    <property type="project" value="UniProtKB-KW"/>
</dbReference>
<comment type="subunit">
    <text evidence="9">Homohexamer. The homohexamer assembles into an open ring structure.</text>
</comment>
<dbReference type="SMART" id="SM00357">
    <property type="entry name" value="CSP"/>
    <property type="match status" value="1"/>
</dbReference>
<accession>A0A0S2ZV40</accession>
<evidence type="ECO:0000256" key="8">
    <source>
        <dbReference type="ARBA" id="ARBA00023163"/>
    </source>
</evidence>
<dbReference type="Gene3D" id="2.40.50.140">
    <property type="entry name" value="Nucleic acid-binding proteins"/>
    <property type="match status" value="1"/>
</dbReference>
<keyword evidence="1 9" id="KW-0806">Transcription termination</keyword>
<dbReference type="Gene3D" id="3.40.50.300">
    <property type="entry name" value="P-loop containing nucleotide triphosphate hydrolases"/>
    <property type="match status" value="1"/>
</dbReference>
<dbReference type="SUPFAM" id="SSF52540">
    <property type="entry name" value="P-loop containing nucleoside triphosphate hydrolases"/>
    <property type="match status" value="1"/>
</dbReference>
<dbReference type="PANTHER" id="PTHR46425">
    <property type="entry name" value="TRANSCRIPTION TERMINATION FACTOR RHO"/>
    <property type="match status" value="1"/>
</dbReference>
<dbReference type="PROSITE" id="PS51856">
    <property type="entry name" value="RHO_RNA_BD"/>
    <property type="match status" value="1"/>
</dbReference>
<evidence type="ECO:0000313" key="11">
    <source>
        <dbReference type="EMBL" id="PHI15453.1"/>
    </source>
</evidence>
<dbReference type="CDD" id="cd04459">
    <property type="entry name" value="Rho_CSD"/>
    <property type="match status" value="1"/>
</dbReference>
<feature type="binding site" evidence="9">
    <location>
        <begin position="170"/>
        <end position="175"/>
    </location>
    <ligand>
        <name>ATP</name>
        <dbReference type="ChEBI" id="CHEBI:30616"/>
    </ligand>
</feature>
<dbReference type="PANTHER" id="PTHR46425:SF1">
    <property type="entry name" value="TRANSCRIPTION TERMINATION FACTOR RHO"/>
    <property type="match status" value="1"/>
</dbReference>
<keyword evidence="8 9" id="KW-0804">Transcription</keyword>
<dbReference type="GO" id="GO:0005524">
    <property type="term" value="F:ATP binding"/>
    <property type="evidence" value="ECO:0007669"/>
    <property type="project" value="UniProtKB-UniRule"/>
</dbReference>
<evidence type="ECO:0000256" key="2">
    <source>
        <dbReference type="ARBA" id="ARBA00022741"/>
    </source>
</evidence>
<keyword evidence="2 9" id="KW-0547">Nucleotide-binding</keyword>
<dbReference type="CDD" id="cd01128">
    <property type="entry name" value="rho_factor_C"/>
    <property type="match status" value="1"/>
</dbReference>
<keyword evidence="6 9" id="KW-0694">RNA-binding</keyword>
<evidence type="ECO:0000256" key="4">
    <source>
        <dbReference type="ARBA" id="ARBA00022806"/>
    </source>
</evidence>
<comment type="caution">
    <text evidence="9">Lacks conserved residue(s) required for the propagation of feature annotation.</text>
</comment>
<dbReference type="EMBL" id="NIRO01000004">
    <property type="protein sequence ID" value="PHI15453.1"/>
    <property type="molecule type" value="Genomic_DNA"/>
</dbReference>
<feature type="binding site" evidence="9">
    <location>
        <begin position="158"/>
        <end position="163"/>
    </location>
    <ligand>
        <name>ATP</name>
        <dbReference type="ChEBI" id="CHEBI:30616"/>
    </ligand>
</feature>
<evidence type="ECO:0000256" key="7">
    <source>
        <dbReference type="ARBA" id="ARBA00023015"/>
    </source>
</evidence>